<dbReference type="Proteomes" id="UP001151699">
    <property type="component" value="Chromosome C"/>
</dbReference>
<reference evidence="1" key="1">
    <citation type="submission" date="2022-07" db="EMBL/GenBank/DDBJ databases">
        <authorList>
            <person name="Trinca V."/>
            <person name="Uliana J.V.C."/>
            <person name="Torres T.T."/>
            <person name="Ward R.J."/>
            <person name="Monesi N."/>
        </authorList>
    </citation>
    <scope>NUCLEOTIDE SEQUENCE</scope>
    <source>
        <strain evidence="1">HSMRA1968</strain>
        <tissue evidence="1">Whole embryos</tissue>
    </source>
</reference>
<feature type="non-terminal residue" evidence="1">
    <location>
        <position position="1"/>
    </location>
</feature>
<evidence type="ECO:0000313" key="2">
    <source>
        <dbReference type="Proteomes" id="UP001151699"/>
    </source>
</evidence>
<protein>
    <submittedName>
        <fullName evidence="1">Uncharacterized protein</fullName>
    </submittedName>
</protein>
<dbReference type="EMBL" id="WJQU01000004">
    <property type="protein sequence ID" value="KAJ6635506.1"/>
    <property type="molecule type" value="Genomic_DNA"/>
</dbReference>
<organism evidence="1 2">
    <name type="scientific">Pseudolycoriella hygida</name>
    <dbReference type="NCBI Taxonomy" id="35572"/>
    <lineage>
        <taxon>Eukaryota</taxon>
        <taxon>Metazoa</taxon>
        <taxon>Ecdysozoa</taxon>
        <taxon>Arthropoda</taxon>
        <taxon>Hexapoda</taxon>
        <taxon>Insecta</taxon>
        <taxon>Pterygota</taxon>
        <taxon>Neoptera</taxon>
        <taxon>Endopterygota</taxon>
        <taxon>Diptera</taxon>
        <taxon>Nematocera</taxon>
        <taxon>Sciaroidea</taxon>
        <taxon>Sciaridae</taxon>
        <taxon>Pseudolycoriella</taxon>
    </lineage>
</organism>
<accession>A0A9Q0MPL0</accession>
<dbReference type="AlphaFoldDB" id="A0A9Q0MPL0"/>
<comment type="caution">
    <text evidence="1">The sequence shown here is derived from an EMBL/GenBank/DDBJ whole genome shotgun (WGS) entry which is preliminary data.</text>
</comment>
<proteinExistence type="predicted"/>
<evidence type="ECO:0000313" key="1">
    <source>
        <dbReference type="EMBL" id="KAJ6635506.1"/>
    </source>
</evidence>
<name>A0A9Q0MPL0_9DIPT</name>
<sequence length="51" mass="6282">MKFRRKTLKKYHQLRFEYMIAPHRCQSSIECSTIETPGIIFLHLPHIRRIR</sequence>
<gene>
    <name evidence="1" type="ORF">Bhyg_14092</name>
</gene>
<keyword evidence="2" id="KW-1185">Reference proteome</keyword>